<dbReference type="Proteomes" id="UP000799536">
    <property type="component" value="Unassembled WGS sequence"/>
</dbReference>
<evidence type="ECO:0000256" key="8">
    <source>
        <dbReference type="SAM" id="MobiDB-lite"/>
    </source>
</evidence>
<comment type="similarity">
    <text evidence="3">Belongs to the RSA3 family.</text>
</comment>
<comment type="caution">
    <text evidence="10">The sequence shown here is derived from an EMBL/GenBank/DDBJ whole genome shotgun (WGS) entry which is preliminary data.</text>
</comment>
<evidence type="ECO:0000313" key="10">
    <source>
        <dbReference type="EMBL" id="KAF2198575.1"/>
    </source>
</evidence>
<feature type="compositionally biased region" description="Acidic residues" evidence="8">
    <location>
        <begin position="80"/>
        <end position="93"/>
    </location>
</feature>
<evidence type="ECO:0000256" key="4">
    <source>
        <dbReference type="ARBA" id="ARBA00015339"/>
    </source>
</evidence>
<dbReference type="Pfam" id="PF14615">
    <property type="entry name" value="Rsa3"/>
    <property type="match status" value="1"/>
</dbReference>
<keyword evidence="5" id="KW-0690">Ribosome biogenesis</keyword>
<name>A0A9P4MW30_9PLEO</name>
<feature type="compositionally biased region" description="Basic residues" evidence="8">
    <location>
        <begin position="57"/>
        <end position="67"/>
    </location>
</feature>
<evidence type="ECO:0000256" key="6">
    <source>
        <dbReference type="ARBA" id="ARBA00023242"/>
    </source>
</evidence>
<dbReference type="InterPro" id="IPR051898">
    <property type="entry name" value="Ribosome_Assembly_3"/>
</dbReference>
<protein>
    <recommendedName>
        <fullName evidence="4">Ribosome assembly protein 3</fullName>
    </recommendedName>
</protein>
<evidence type="ECO:0000256" key="2">
    <source>
        <dbReference type="ARBA" id="ARBA00004604"/>
    </source>
</evidence>
<dbReference type="GO" id="GO:0000027">
    <property type="term" value="P:ribosomal large subunit assembly"/>
    <property type="evidence" value="ECO:0007669"/>
    <property type="project" value="TreeGrafter"/>
</dbReference>
<evidence type="ECO:0000256" key="5">
    <source>
        <dbReference type="ARBA" id="ARBA00022517"/>
    </source>
</evidence>
<evidence type="ECO:0000256" key="1">
    <source>
        <dbReference type="ARBA" id="ARBA00003035"/>
    </source>
</evidence>
<comment type="function">
    <text evidence="1">Required for efficient biogenesis of the 60S ribosomal subunit.</text>
</comment>
<keyword evidence="7" id="KW-0687">Ribonucleoprotein</keyword>
<gene>
    <name evidence="10" type="ORF">GQ43DRAFT_465514</name>
</gene>
<feature type="compositionally biased region" description="Basic and acidic residues" evidence="8">
    <location>
        <begin position="36"/>
        <end position="56"/>
    </location>
</feature>
<dbReference type="InterPro" id="IPR028217">
    <property type="entry name" value="Rsa3_C"/>
</dbReference>
<dbReference type="PANTHER" id="PTHR28127">
    <property type="entry name" value="RIBOSOME ASSEMBLY PROTEIN 3"/>
    <property type="match status" value="1"/>
</dbReference>
<dbReference type="AlphaFoldDB" id="A0A9P4MW30"/>
<feature type="compositionally biased region" description="Basic residues" evidence="8">
    <location>
        <begin position="12"/>
        <end position="21"/>
    </location>
</feature>
<feature type="domain" description="Ribosome-assembly protein 3 C-terminal" evidence="9">
    <location>
        <begin position="112"/>
        <end position="157"/>
    </location>
</feature>
<dbReference type="GO" id="GO:0005730">
    <property type="term" value="C:nucleolus"/>
    <property type="evidence" value="ECO:0007669"/>
    <property type="project" value="UniProtKB-SubCell"/>
</dbReference>
<proteinExistence type="inferred from homology"/>
<comment type="subcellular location">
    <subcellularLocation>
        <location evidence="2">Nucleus</location>
        <location evidence="2">Nucleolus</location>
    </subcellularLocation>
</comment>
<dbReference type="OrthoDB" id="69550at2759"/>
<feature type="region of interest" description="Disordered" evidence="8">
    <location>
        <begin position="1"/>
        <end position="108"/>
    </location>
</feature>
<sequence length="169" mass="18574">MAFSNQANSGPKAKRSRKKKSRTEVSSSSESESDVEEKKSAAREAEQKKLKEEKKDKKAKKEKKKRSKDVAEASHAVETVEADEDITMADADDAPNGSGKEASAPSKANEDFTALYLRKVAIELADDLDEVRVAKDFTERSLPMLIHALKQGESIFSAEEKMRILGATA</sequence>
<evidence type="ECO:0000256" key="3">
    <source>
        <dbReference type="ARBA" id="ARBA00006256"/>
    </source>
</evidence>
<organism evidence="10 11">
    <name type="scientific">Delitschia confertaspora ATCC 74209</name>
    <dbReference type="NCBI Taxonomy" id="1513339"/>
    <lineage>
        <taxon>Eukaryota</taxon>
        <taxon>Fungi</taxon>
        <taxon>Dikarya</taxon>
        <taxon>Ascomycota</taxon>
        <taxon>Pezizomycotina</taxon>
        <taxon>Dothideomycetes</taxon>
        <taxon>Pleosporomycetidae</taxon>
        <taxon>Pleosporales</taxon>
        <taxon>Delitschiaceae</taxon>
        <taxon>Delitschia</taxon>
    </lineage>
</organism>
<accession>A0A9P4MW30</accession>
<keyword evidence="11" id="KW-1185">Reference proteome</keyword>
<evidence type="ECO:0000313" key="11">
    <source>
        <dbReference type="Proteomes" id="UP000799536"/>
    </source>
</evidence>
<dbReference type="PANTHER" id="PTHR28127:SF1">
    <property type="entry name" value="RIBOSOME ASSEMBLY PROTEIN 3"/>
    <property type="match status" value="1"/>
</dbReference>
<reference evidence="10" key="1">
    <citation type="journal article" date="2020" name="Stud. Mycol.">
        <title>101 Dothideomycetes genomes: a test case for predicting lifestyles and emergence of pathogens.</title>
        <authorList>
            <person name="Haridas S."/>
            <person name="Albert R."/>
            <person name="Binder M."/>
            <person name="Bloem J."/>
            <person name="Labutti K."/>
            <person name="Salamov A."/>
            <person name="Andreopoulos B."/>
            <person name="Baker S."/>
            <person name="Barry K."/>
            <person name="Bills G."/>
            <person name="Bluhm B."/>
            <person name="Cannon C."/>
            <person name="Castanera R."/>
            <person name="Culley D."/>
            <person name="Daum C."/>
            <person name="Ezra D."/>
            <person name="Gonzalez J."/>
            <person name="Henrissat B."/>
            <person name="Kuo A."/>
            <person name="Liang C."/>
            <person name="Lipzen A."/>
            <person name="Lutzoni F."/>
            <person name="Magnuson J."/>
            <person name="Mondo S."/>
            <person name="Nolan M."/>
            <person name="Ohm R."/>
            <person name="Pangilinan J."/>
            <person name="Park H.-J."/>
            <person name="Ramirez L."/>
            <person name="Alfaro M."/>
            <person name="Sun H."/>
            <person name="Tritt A."/>
            <person name="Yoshinaga Y."/>
            <person name="Zwiers L.-H."/>
            <person name="Turgeon B."/>
            <person name="Goodwin S."/>
            <person name="Spatafora J."/>
            <person name="Crous P."/>
            <person name="Grigoriev I."/>
        </authorList>
    </citation>
    <scope>NUCLEOTIDE SEQUENCE</scope>
    <source>
        <strain evidence="10">ATCC 74209</strain>
    </source>
</reference>
<evidence type="ECO:0000259" key="9">
    <source>
        <dbReference type="Pfam" id="PF14615"/>
    </source>
</evidence>
<dbReference type="GO" id="GO:0030687">
    <property type="term" value="C:preribosome, large subunit precursor"/>
    <property type="evidence" value="ECO:0007669"/>
    <property type="project" value="TreeGrafter"/>
</dbReference>
<dbReference type="EMBL" id="ML994133">
    <property type="protein sequence ID" value="KAF2198575.1"/>
    <property type="molecule type" value="Genomic_DNA"/>
</dbReference>
<keyword evidence="6" id="KW-0539">Nucleus</keyword>
<evidence type="ECO:0000256" key="7">
    <source>
        <dbReference type="ARBA" id="ARBA00023274"/>
    </source>
</evidence>